<dbReference type="AlphaFoldDB" id="A0AA40AQG7"/>
<dbReference type="Proteomes" id="UP001172102">
    <property type="component" value="Unassembled WGS sequence"/>
</dbReference>
<comment type="caution">
    <text evidence="2">The sequence shown here is derived from an EMBL/GenBank/DDBJ whole genome shotgun (WGS) entry which is preliminary data.</text>
</comment>
<dbReference type="GO" id="GO:0006508">
    <property type="term" value="P:proteolysis"/>
    <property type="evidence" value="ECO:0007669"/>
    <property type="project" value="InterPro"/>
</dbReference>
<proteinExistence type="predicted"/>
<dbReference type="EMBL" id="JAUKUA010000003">
    <property type="protein sequence ID" value="KAK0720136.1"/>
    <property type="molecule type" value="Genomic_DNA"/>
</dbReference>
<evidence type="ECO:0000313" key="2">
    <source>
        <dbReference type="EMBL" id="KAK0720136.1"/>
    </source>
</evidence>
<protein>
    <submittedName>
        <fullName evidence="2">Alpha/Beta hydrolase protein</fullName>
    </submittedName>
</protein>
<keyword evidence="2" id="KW-0378">Hydrolase</keyword>
<dbReference type="Pfam" id="PF00326">
    <property type="entry name" value="Peptidase_S9"/>
    <property type="match status" value="1"/>
</dbReference>
<name>A0AA40AQG7_9PEZI</name>
<evidence type="ECO:0000313" key="3">
    <source>
        <dbReference type="Proteomes" id="UP001172102"/>
    </source>
</evidence>
<dbReference type="Gene3D" id="3.40.50.1820">
    <property type="entry name" value="alpha/beta hydrolase"/>
    <property type="match status" value="1"/>
</dbReference>
<dbReference type="GO" id="GO:0008236">
    <property type="term" value="F:serine-type peptidase activity"/>
    <property type="evidence" value="ECO:0007669"/>
    <property type="project" value="InterPro"/>
</dbReference>
<sequence>MLMQYFTSRGYAYLAINYTGSSGHGKVYREALFGEWGILDRDDVAKAVDHLARNGHIDRSRVGVEGGSAGGYNVLCSLTWHPGVFAGGICYCGVSDIKALDAETHKMESNYVTVLLDLEGKTEAEKEELFRARSPLFRAESITAPLLLIHGNVDMIVPIEQSREIKRNIEKRGGDVELIVLEGEGHNFERANSWQTILVEGEKWWRKTLLKLPPPA</sequence>
<reference evidence="2" key="1">
    <citation type="submission" date="2023-06" db="EMBL/GenBank/DDBJ databases">
        <title>Genome-scale phylogeny and comparative genomics of the fungal order Sordariales.</title>
        <authorList>
            <consortium name="Lawrence Berkeley National Laboratory"/>
            <person name="Hensen N."/>
            <person name="Bonometti L."/>
            <person name="Westerberg I."/>
            <person name="Brannstrom I.O."/>
            <person name="Guillou S."/>
            <person name="Cros-Aarteil S."/>
            <person name="Calhoun S."/>
            <person name="Haridas S."/>
            <person name="Kuo A."/>
            <person name="Mondo S."/>
            <person name="Pangilinan J."/>
            <person name="Riley R."/>
            <person name="Labutti K."/>
            <person name="Andreopoulos B."/>
            <person name="Lipzen A."/>
            <person name="Chen C."/>
            <person name="Yanf M."/>
            <person name="Daum C."/>
            <person name="Ng V."/>
            <person name="Clum A."/>
            <person name="Steindorff A."/>
            <person name="Ohm R."/>
            <person name="Martin F."/>
            <person name="Silar P."/>
            <person name="Natvig D."/>
            <person name="Lalanne C."/>
            <person name="Gautier V."/>
            <person name="Ament-Velasquez S.L."/>
            <person name="Kruys A."/>
            <person name="Hutchinson M.I."/>
            <person name="Powell A.J."/>
            <person name="Barry K."/>
            <person name="Miller A.N."/>
            <person name="Grigoriev I.V."/>
            <person name="Debuchy R."/>
            <person name="Gladieux P."/>
            <person name="Thoren M.H."/>
            <person name="Johannesson H."/>
        </authorList>
    </citation>
    <scope>NUCLEOTIDE SEQUENCE</scope>
    <source>
        <strain evidence="2">SMH4607-1</strain>
    </source>
</reference>
<organism evidence="2 3">
    <name type="scientific">Lasiosphaeris hirsuta</name>
    <dbReference type="NCBI Taxonomy" id="260670"/>
    <lineage>
        <taxon>Eukaryota</taxon>
        <taxon>Fungi</taxon>
        <taxon>Dikarya</taxon>
        <taxon>Ascomycota</taxon>
        <taxon>Pezizomycotina</taxon>
        <taxon>Sordariomycetes</taxon>
        <taxon>Sordariomycetidae</taxon>
        <taxon>Sordariales</taxon>
        <taxon>Lasiosphaeriaceae</taxon>
        <taxon>Lasiosphaeris</taxon>
    </lineage>
</organism>
<keyword evidence="3" id="KW-1185">Reference proteome</keyword>
<dbReference type="SUPFAM" id="SSF53474">
    <property type="entry name" value="alpha/beta-Hydrolases"/>
    <property type="match status" value="1"/>
</dbReference>
<dbReference type="PANTHER" id="PTHR43056:SF5">
    <property type="entry name" value="PEPTIDASE S9 PROLYL OLIGOPEPTIDASE CATALYTIC DOMAIN-CONTAINING PROTEIN"/>
    <property type="match status" value="1"/>
</dbReference>
<dbReference type="InterPro" id="IPR029058">
    <property type="entry name" value="AB_hydrolase_fold"/>
</dbReference>
<dbReference type="PANTHER" id="PTHR43056">
    <property type="entry name" value="PEPTIDASE S9 PROLYL OLIGOPEPTIDASE"/>
    <property type="match status" value="1"/>
</dbReference>
<accession>A0AA40AQG7</accession>
<feature type="domain" description="Peptidase S9 prolyl oligopeptidase catalytic" evidence="1">
    <location>
        <begin position="3"/>
        <end position="206"/>
    </location>
</feature>
<evidence type="ECO:0000259" key="1">
    <source>
        <dbReference type="Pfam" id="PF00326"/>
    </source>
</evidence>
<gene>
    <name evidence="2" type="ORF">B0H67DRAFT_643418</name>
</gene>
<dbReference type="InterPro" id="IPR001375">
    <property type="entry name" value="Peptidase_S9_cat"/>
</dbReference>
<dbReference type="InterPro" id="IPR050585">
    <property type="entry name" value="Xaa-Pro_dipeptidyl-ppase/CocE"/>
</dbReference>